<proteinExistence type="predicted"/>
<feature type="non-terminal residue" evidence="1">
    <location>
        <position position="29"/>
    </location>
</feature>
<name>A0A087SUP3_STEMI</name>
<keyword evidence="2" id="KW-1185">Reference proteome</keyword>
<evidence type="ECO:0000313" key="2">
    <source>
        <dbReference type="Proteomes" id="UP000054359"/>
    </source>
</evidence>
<dbReference type="AlphaFoldDB" id="A0A087SUP3"/>
<dbReference type="EMBL" id="KK112034">
    <property type="protein sequence ID" value="KFM56582.1"/>
    <property type="molecule type" value="Genomic_DNA"/>
</dbReference>
<protein>
    <submittedName>
        <fullName evidence="1">Uncharacterized protein</fullName>
    </submittedName>
</protein>
<sequence>INELAGSTELSVLDQDIWNDTVLMIQEVK</sequence>
<organism evidence="1 2">
    <name type="scientific">Stegodyphus mimosarum</name>
    <name type="common">African social velvet spider</name>
    <dbReference type="NCBI Taxonomy" id="407821"/>
    <lineage>
        <taxon>Eukaryota</taxon>
        <taxon>Metazoa</taxon>
        <taxon>Ecdysozoa</taxon>
        <taxon>Arthropoda</taxon>
        <taxon>Chelicerata</taxon>
        <taxon>Arachnida</taxon>
        <taxon>Araneae</taxon>
        <taxon>Araneomorphae</taxon>
        <taxon>Entelegynae</taxon>
        <taxon>Eresoidea</taxon>
        <taxon>Eresidae</taxon>
        <taxon>Stegodyphus</taxon>
    </lineage>
</organism>
<evidence type="ECO:0000313" key="1">
    <source>
        <dbReference type="EMBL" id="KFM56582.1"/>
    </source>
</evidence>
<reference evidence="1 2" key="1">
    <citation type="submission" date="2013-11" db="EMBL/GenBank/DDBJ databases">
        <title>Genome sequencing of Stegodyphus mimosarum.</title>
        <authorList>
            <person name="Bechsgaard J."/>
        </authorList>
    </citation>
    <scope>NUCLEOTIDE SEQUENCE [LARGE SCALE GENOMIC DNA]</scope>
</reference>
<accession>A0A087SUP3</accession>
<feature type="non-terminal residue" evidence="1">
    <location>
        <position position="1"/>
    </location>
</feature>
<gene>
    <name evidence="1" type="ORF">X975_23120</name>
</gene>
<dbReference type="Proteomes" id="UP000054359">
    <property type="component" value="Unassembled WGS sequence"/>
</dbReference>